<gene>
    <name evidence="1" type="ORF">KSB_32900</name>
</gene>
<evidence type="ECO:0000313" key="1">
    <source>
        <dbReference type="EMBL" id="GHO54815.1"/>
    </source>
</evidence>
<name>A0ABQ3UQU0_9CHLR</name>
<dbReference type="RefSeq" id="WP_201371486.1">
    <property type="nucleotide sequence ID" value="NZ_BNJG01000001.1"/>
</dbReference>
<sequence>MRIENLSYSNAQTQGPERREWLRTHAAQHLEQCEAMYQLALHRRSASTSASIAVLGAGGCTEVPLVSLCRGADELVLADLDLAGMRRACDEQLKSPGQRRRMRLVECDLSGQVSGQLLRHTRRRRWDELSKQGSSAVFDAAAQCLEECLVPDPPVIDDLGSAQYGLVVSSLVMSQLFSYPILDLLDAIQAATPELLGEQERHRRYQEAAQAFRLRVINAHLHLLRSLLDQDGLILLLSDVRGFAFNVYGTDHDASHRRDIPLVPRGFFDLVQEQFTVLEERHWEWITDLPENERLGRGYEVVGYLLTPR</sequence>
<evidence type="ECO:0000313" key="2">
    <source>
        <dbReference type="Proteomes" id="UP000654345"/>
    </source>
</evidence>
<keyword evidence="2" id="KW-1185">Reference proteome</keyword>
<accession>A0ABQ3UQU0</accession>
<proteinExistence type="predicted"/>
<evidence type="ECO:0008006" key="3">
    <source>
        <dbReference type="Google" id="ProtNLM"/>
    </source>
</evidence>
<protein>
    <recommendedName>
        <fullName evidence="3">Class I SAM-dependent methyltransferase</fullName>
    </recommendedName>
</protein>
<dbReference type="EMBL" id="BNJG01000001">
    <property type="protein sequence ID" value="GHO54815.1"/>
    <property type="molecule type" value="Genomic_DNA"/>
</dbReference>
<organism evidence="1 2">
    <name type="scientific">Ktedonobacter robiniae</name>
    <dbReference type="NCBI Taxonomy" id="2778365"/>
    <lineage>
        <taxon>Bacteria</taxon>
        <taxon>Bacillati</taxon>
        <taxon>Chloroflexota</taxon>
        <taxon>Ktedonobacteria</taxon>
        <taxon>Ktedonobacterales</taxon>
        <taxon>Ktedonobacteraceae</taxon>
        <taxon>Ktedonobacter</taxon>
    </lineage>
</organism>
<comment type="caution">
    <text evidence="1">The sequence shown here is derived from an EMBL/GenBank/DDBJ whole genome shotgun (WGS) entry which is preliminary data.</text>
</comment>
<reference evidence="1 2" key="1">
    <citation type="journal article" date="2021" name="Int. J. Syst. Evol. Microbiol.">
        <title>Reticulibacter mediterranei gen. nov., sp. nov., within the new family Reticulibacteraceae fam. nov., and Ktedonospora formicarum gen. nov., sp. nov., Ktedonobacter robiniae sp. nov., Dictyobacter formicarum sp. nov. and Dictyobacter arantiisoli sp. nov., belonging to the class Ktedonobacteria.</title>
        <authorList>
            <person name="Yabe S."/>
            <person name="Zheng Y."/>
            <person name="Wang C.M."/>
            <person name="Sakai Y."/>
            <person name="Abe K."/>
            <person name="Yokota A."/>
            <person name="Donadio S."/>
            <person name="Cavaletti L."/>
            <person name="Monciardini P."/>
        </authorList>
    </citation>
    <scope>NUCLEOTIDE SEQUENCE [LARGE SCALE GENOMIC DNA]</scope>
    <source>
        <strain evidence="1 2">SOSP1-30</strain>
    </source>
</reference>
<dbReference type="Proteomes" id="UP000654345">
    <property type="component" value="Unassembled WGS sequence"/>
</dbReference>